<keyword evidence="3" id="KW-1185">Reference proteome</keyword>
<evidence type="ECO:0000313" key="3">
    <source>
        <dbReference type="Proteomes" id="UP000191931"/>
    </source>
</evidence>
<feature type="region of interest" description="Disordered" evidence="1">
    <location>
        <begin position="19"/>
        <end position="43"/>
    </location>
</feature>
<evidence type="ECO:0000313" key="2">
    <source>
        <dbReference type="EMBL" id="SLM31326.1"/>
    </source>
</evidence>
<sequence length="43" mass="4818">MIARISQLVILPLHLTGINPHDSEDITTMHEKAFSNNNESSDK</sequence>
<evidence type="ECO:0000256" key="1">
    <source>
        <dbReference type="SAM" id="MobiDB-lite"/>
    </source>
</evidence>
<feature type="compositionally biased region" description="Basic and acidic residues" evidence="1">
    <location>
        <begin position="21"/>
        <end position="33"/>
    </location>
</feature>
<dbReference type="STRING" id="1246637.MTBBW1_300057"/>
<protein>
    <submittedName>
        <fullName evidence="2">Uncharacterized protein</fullName>
    </submittedName>
</protein>
<reference evidence="2 3" key="1">
    <citation type="submission" date="2017-03" db="EMBL/GenBank/DDBJ databases">
        <authorList>
            <person name="Afonso C.L."/>
            <person name="Miller P.J."/>
            <person name="Scott M.A."/>
            <person name="Spackman E."/>
            <person name="Goraichik I."/>
            <person name="Dimitrov K.M."/>
            <person name="Suarez D.L."/>
            <person name="Swayne D.E."/>
        </authorList>
    </citation>
    <scope>NUCLEOTIDE SEQUENCE [LARGE SCALE GENOMIC DNA]</scope>
    <source>
        <strain evidence="2">PRJEB14757</strain>
    </source>
</reference>
<gene>
    <name evidence="2" type="ORF">MTBBW1_300057</name>
</gene>
<dbReference type="EMBL" id="FWEV01000224">
    <property type="protein sequence ID" value="SLM31326.1"/>
    <property type="molecule type" value="Genomic_DNA"/>
</dbReference>
<dbReference type="Proteomes" id="UP000191931">
    <property type="component" value="Unassembled WGS sequence"/>
</dbReference>
<dbReference type="AlphaFoldDB" id="A0A1W1HFW3"/>
<organism evidence="2 3">
    <name type="scientific">Desulfamplus magnetovallimortis</name>
    <dbReference type="NCBI Taxonomy" id="1246637"/>
    <lineage>
        <taxon>Bacteria</taxon>
        <taxon>Pseudomonadati</taxon>
        <taxon>Thermodesulfobacteriota</taxon>
        <taxon>Desulfobacteria</taxon>
        <taxon>Desulfobacterales</taxon>
        <taxon>Desulfobacteraceae</taxon>
        <taxon>Desulfamplus</taxon>
    </lineage>
</organism>
<feature type="compositionally biased region" description="Polar residues" evidence="1">
    <location>
        <begin position="34"/>
        <end position="43"/>
    </location>
</feature>
<name>A0A1W1HFW3_9BACT</name>
<accession>A0A1W1HFW3</accession>
<proteinExistence type="predicted"/>